<evidence type="ECO:0000313" key="10">
    <source>
        <dbReference type="EMBL" id="KAI1617004.1"/>
    </source>
</evidence>
<keyword evidence="4 8" id="KW-0479">Metal-binding</keyword>
<dbReference type="GO" id="GO:0004497">
    <property type="term" value="F:monooxygenase activity"/>
    <property type="evidence" value="ECO:0007669"/>
    <property type="project" value="UniProtKB-KW"/>
</dbReference>
<sequence>MTTMLSTLLLVTILLFILIPIRRIWFHPLSSYAGPWLGRFSDILDYYAIYKGSRTFRQHQMLSRYGSPVRAGTDHLTYADIESWTDIYGPSSHPCLKDAKIYAGFSVLGPPNILSAIDRGVHGRLRRLLAHSFSLRGLAESEHIIIEKVQQYLDVTVKGNQGKPVDILNRTYELYLDIVSRLSFGKSFDCLKGKNNSTRQDVATYFTIVPLLAFLPFLRHIPLPGLRKSLAALDRLVEFSSVHVDAYLDMAASKPDSASDGTLLGNLAKAMDEETGSKLTREDLVEHSILFLAAGSGTTAATLTFLLWECGRNETSRRRLEEEIRTAFPDPEEIPTYDKASKLVYLNCVIAETLRLWGPLNGSAPRVSPGKMISGRWVPKGTIVETCAYTTARDPNNFPKPLTFSPSRWEAPTPEMKKMSRPFSYGPRSCIGQNLAEMALTLTVTRLYQLYDVVPAPSMTPEFMQQEDKGVLEPKNPNFYVIPYEKGAAAKS</sequence>
<dbReference type="InterPro" id="IPR017972">
    <property type="entry name" value="Cyt_P450_CS"/>
</dbReference>
<keyword evidence="7 9" id="KW-0503">Monooxygenase</keyword>
<dbReference type="PRINTS" id="PR00385">
    <property type="entry name" value="P450"/>
</dbReference>
<gene>
    <name evidence="10" type="ORF">EDD36DRAFT_484702</name>
</gene>
<dbReference type="PRINTS" id="PR00463">
    <property type="entry name" value="EP450I"/>
</dbReference>
<evidence type="ECO:0000313" key="11">
    <source>
        <dbReference type="Proteomes" id="UP001203852"/>
    </source>
</evidence>
<dbReference type="AlphaFoldDB" id="A0AAN6IJ03"/>
<reference evidence="10" key="1">
    <citation type="journal article" date="2022" name="bioRxiv">
        <title>Deciphering the potential niche of two novel black yeast fungi from a biological soil crust based on their genomes, phenotypes, and melanin regulation.</title>
        <authorList>
            <consortium name="DOE Joint Genome Institute"/>
            <person name="Carr E.C."/>
            <person name="Barton Q."/>
            <person name="Grambo S."/>
            <person name="Sullivan M."/>
            <person name="Renfro C.M."/>
            <person name="Kuo A."/>
            <person name="Pangilinan J."/>
            <person name="Lipzen A."/>
            <person name="Keymanesh K."/>
            <person name="Savage E."/>
            <person name="Barry K."/>
            <person name="Grigoriev I.V."/>
            <person name="Riekhof W.R."/>
            <person name="Harris S.S."/>
        </authorList>
    </citation>
    <scope>NUCLEOTIDE SEQUENCE</scope>
    <source>
        <strain evidence="10">JF 03-4F</strain>
    </source>
</reference>
<dbReference type="InterPro" id="IPR036396">
    <property type="entry name" value="Cyt_P450_sf"/>
</dbReference>
<proteinExistence type="inferred from homology"/>
<dbReference type="Gene3D" id="1.10.630.10">
    <property type="entry name" value="Cytochrome P450"/>
    <property type="match status" value="1"/>
</dbReference>
<name>A0AAN6IJ03_9EURO</name>
<dbReference type="PANTHER" id="PTHR24305">
    <property type="entry name" value="CYTOCHROME P450"/>
    <property type="match status" value="1"/>
</dbReference>
<comment type="caution">
    <text evidence="10">The sequence shown here is derived from an EMBL/GenBank/DDBJ whole genome shotgun (WGS) entry which is preliminary data.</text>
</comment>
<dbReference type="InterPro" id="IPR002401">
    <property type="entry name" value="Cyt_P450_E_grp-I"/>
</dbReference>
<dbReference type="Proteomes" id="UP001203852">
    <property type="component" value="Unassembled WGS sequence"/>
</dbReference>
<dbReference type="GO" id="GO:0020037">
    <property type="term" value="F:heme binding"/>
    <property type="evidence" value="ECO:0007669"/>
    <property type="project" value="InterPro"/>
</dbReference>
<comment type="cofactor">
    <cofactor evidence="1 8">
        <name>heme</name>
        <dbReference type="ChEBI" id="CHEBI:30413"/>
    </cofactor>
</comment>
<dbReference type="Pfam" id="PF00067">
    <property type="entry name" value="p450"/>
    <property type="match status" value="1"/>
</dbReference>
<protein>
    <submittedName>
        <fullName evidence="10">Cytochrome P450</fullName>
    </submittedName>
</protein>
<keyword evidence="11" id="KW-1185">Reference proteome</keyword>
<dbReference type="InterPro" id="IPR001128">
    <property type="entry name" value="Cyt_P450"/>
</dbReference>
<dbReference type="GO" id="GO:0016705">
    <property type="term" value="F:oxidoreductase activity, acting on paired donors, with incorporation or reduction of molecular oxygen"/>
    <property type="evidence" value="ECO:0007669"/>
    <property type="project" value="InterPro"/>
</dbReference>
<organism evidence="10 11">
    <name type="scientific">Exophiala viscosa</name>
    <dbReference type="NCBI Taxonomy" id="2486360"/>
    <lineage>
        <taxon>Eukaryota</taxon>
        <taxon>Fungi</taxon>
        <taxon>Dikarya</taxon>
        <taxon>Ascomycota</taxon>
        <taxon>Pezizomycotina</taxon>
        <taxon>Eurotiomycetes</taxon>
        <taxon>Chaetothyriomycetidae</taxon>
        <taxon>Chaetothyriales</taxon>
        <taxon>Herpotrichiellaceae</taxon>
        <taxon>Exophiala</taxon>
    </lineage>
</organism>
<accession>A0AAN6IJ03</accession>
<evidence type="ECO:0000256" key="2">
    <source>
        <dbReference type="ARBA" id="ARBA00010617"/>
    </source>
</evidence>
<evidence type="ECO:0000256" key="1">
    <source>
        <dbReference type="ARBA" id="ARBA00001971"/>
    </source>
</evidence>
<evidence type="ECO:0000256" key="5">
    <source>
        <dbReference type="ARBA" id="ARBA00023002"/>
    </source>
</evidence>
<dbReference type="PANTHER" id="PTHR24305:SF237">
    <property type="entry name" value="CYTOCHROME P450 MONOOXYGENASE ATNE-RELATED"/>
    <property type="match status" value="1"/>
</dbReference>
<dbReference type="PROSITE" id="PS00086">
    <property type="entry name" value="CYTOCHROME_P450"/>
    <property type="match status" value="1"/>
</dbReference>
<dbReference type="InterPro" id="IPR050121">
    <property type="entry name" value="Cytochrome_P450_monoxygenase"/>
</dbReference>
<dbReference type="SUPFAM" id="SSF48264">
    <property type="entry name" value="Cytochrome P450"/>
    <property type="match status" value="1"/>
</dbReference>
<evidence type="ECO:0000256" key="8">
    <source>
        <dbReference type="PIRSR" id="PIRSR602401-1"/>
    </source>
</evidence>
<keyword evidence="3 8" id="KW-0349">Heme</keyword>
<comment type="similarity">
    <text evidence="2 9">Belongs to the cytochrome P450 family.</text>
</comment>
<dbReference type="EMBL" id="MU404351">
    <property type="protein sequence ID" value="KAI1617004.1"/>
    <property type="molecule type" value="Genomic_DNA"/>
</dbReference>
<keyword evidence="5 9" id="KW-0560">Oxidoreductase</keyword>
<evidence type="ECO:0000256" key="9">
    <source>
        <dbReference type="RuleBase" id="RU000461"/>
    </source>
</evidence>
<keyword evidence="6 8" id="KW-0408">Iron</keyword>
<evidence type="ECO:0000256" key="7">
    <source>
        <dbReference type="ARBA" id="ARBA00023033"/>
    </source>
</evidence>
<dbReference type="GO" id="GO:0005506">
    <property type="term" value="F:iron ion binding"/>
    <property type="evidence" value="ECO:0007669"/>
    <property type="project" value="InterPro"/>
</dbReference>
<evidence type="ECO:0000256" key="3">
    <source>
        <dbReference type="ARBA" id="ARBA00022617"/>
    </source>
</evidence>
<evidence type="ECO:0000256" key="6">
    <source>
        <dbReference type="ARBA" id="ARBA00023004"/>
    </source>
</evidence>
<evidence type="ECO:0000256" key="4">
    <source>
        <dbReference type="ARBA" id="ARBA00022723"/>
    </source>
</evidence>
<feature type="binding site" description="axial binding residue" evidence="8">
    <location>
        <position position="430"/>
    </location>
    <ligand>
        <name>heme</name>
        <dbReference type="ChEBI" id="CHEBI:30413"/>
    </ligand>
    <ligandPart>
        <name>Fe</name>
        <dbReference type="ChEBI" id="CHEBI:18248"/>
    </ligandPart>
</feature>